<dbReference type="PANTHER" id="PTHR30332:SF5">
    <property type="entry name" value="SPI-1 TYPE 3 SECRETION SYSTEM SECRETIN"/>
    <property type="match status" value="1"/>
</dbReference>
<evidence type="ECO:0000256" key="3">
    <source>
        <dbReference type="HAMAP-Rule" id="MF_02219"/>
    </source>
</evidence>
<evidence type="ECO:0000259" key="7">
    <source>
        <dbReference type="Pfam" id="PF03958"/>
    </source>
</evidence>
<comment type="similarity">
    <text evidence="3">Belongs to the bacterial secretin family. T3SS SctC subfamily.</text>
</comment>
<dbReference type="InterPro" id="IPR004846">
    <property type="entry name" value="T2SS/T3SS_dom"/>
</dbReference>
<keyword evidence="9" id="KW-1185">Reference proteome</keyword>
<dbReference type="Pfam" id="PF03958">
    <property type="entry name" value="Secretin_N"/>
    <property type="match status" value="1"/>
</dbReference>
<keyword evidence="2 3" id="KW-0732">Signal</keyword>
<dbReference type="InterPro" id="IPR050810">
    <property type="entry name" value="Bact_Secretion_Sys_Channel"/>
</dbReference>
<name>A0ABX2ELC2_9BURK</name>
<dbReference type="PANTHER" id="PTHR30332">
    <property type="entry name" value="PROBABLE GENERAL SECRETION PATHWAY PROTEIN D"/>
    <property type="match status" value="1"/>
</dbReference>
<dbReference type="NCBIfam" id="TIGR02516">
    <property type="entry name" value="type_III_yscC"/>
    <property type="match status" value="1"/>
</dbReference>
<sequence length="568" mass="60567" precursor="true">MKARSWIAALLLGSALLPQAQAVELRWPGRSFQIVAADKPLPDFLRELAASQGTTAVIDAKVSGVISGKFAGAPLQTLDSVCTTNGLAWYFDGAFLFVEPASEARSEVLAVNNATRVADTLHRLGVGDARFPMTVVDREGRGAIHVAGPKRYLEIVKQTIKLADAPMLPSEVPEIRVFPLKYAWAADLTLPRGGKELAVPGVASALRGLYAKASATTALSPRAAVMPFRLGGQRRLKLRSGDTVDAPKIELPTGIGSGSEEPAAAPGEELPQFQADARINAVIVRDLPARMPQYARLIESMDLRPRLVEIEVTIMDIGTDTLHSLGIDWRLHGKHLDLQLGRGNGTPLTFDGQNAESGAGSGTTGAGGQPLSLPGALLNVAIGHDARNYLLARVHALAQRGNANFVARPKVLTLDNIEAVLENQTEFHVRVNGFQDAGLFSVTAGTAVRVTPKVIDDGTPGVMMSIHIDDGDLSAAAVDQIPVVRRRAIQTQALVDEGQSLLIAGYTSEEKSNATTGVPLLSDLPVIGRAFRFEEKKQVSMERFYLLTPRLVSARSAASARLPAQPSN</sequence>
<keyword evidence="3" id="KW-0653">Protein transport</keyword>
<feature type="domain" description="NolW-like" evidence="7">
    <location>
        <begin position="176"/>
        <end position="306"/>
    </location>
</feature>
<keyword evidence="3 4" id="KW-0813">Transport</keyword>
<evidence type="ECO:0000256" key="5">
    <source>
        <dbReference type="SAM" id="MobiDB-lite"/>
    </source>
</evidence>
<feature type="compositionally biased region" description="Gly residues" evidence="5">
    <location>
        <begin position="359"/>
        <end position="368"/>
    </location>
</feature>
<dbReference type="InterPro" id="IPR038591">
    <property type="entry name" value="NolW-like_sf"/>
</dbReference>
<dbReference type="InterPro" id="IPR003522">
    <property type="entry name" value="T3SS_OM_pore_YscC"/>
</dbReference>
<dbReference type="Gene3D" id="3.55.50.30">
    <property type="match status" value="1"/>
</dbReference>
<feature type="signal peptide" evidence="3">
    <location>
        <begin position="1"/>
        <end position="22"/>
    </location>
</feature>
<comment type="caution">
    <text evidence="8">The sequence shown here is derived from an EMBL/GenBank/DDBJ whole genome shotgun (WGS) entry which is preliminary data.</text>
</comment>
<dbReference type="HAMAP" id="MF_02219">
    <property type="entry name" value="Type_III_secretin"/>
    <property type="match status" value="1"/>
</dbReference>
<comment type="subcellular location">
    <subcellularLocation>
        <location evidence="1 3 4">Cell outer membrane</location>
    </subcellularLocation>
</comment>
<keyword evidence="3" id="KW-0472">Membrane</keyword>
<comment type="function">
    <text evidence="3">Component of the type III secretion system (T3SS), also called injectisome, which is used to inject bacterial effector proteins into eukaryotic host cells. Forms a ring-shaped multimeric structure with an apparent central pore in the outer membrane.</text>
</comment>
<reference evidence="8 9" key="1">
    <citation type="submission" date="2020-05" db="EMBL/GenBank/DDBJ databases">
        <title>Aquincola sp. isolate from soil.</title>
        <authorList>
            <person name="Han J."/>
            <person name="Kim D.-U."/>
        </authorList>
    </citation>
    <scope>NUCLEOTIDE SEQUENCE [LARGE SCALE GENOMIC DNA]</scope>
    <source>
        <strain evidence="8 9">S2</strain>
    </source>
</reference>
<keyword evidence="3" id="KW-0811">Translocation</keyword>
<dbReference type="Gene3D" id="3.30.1370.120">
    <property type="match status" value="2"/>
</dbReference>
<evidence type="ECO:0000256" key="1">
    <source>
        <dbReference type="ARBA" id="ARBA00004442"/>
    </source>
</evidence>
<gene>
    <name evidence="3 8" type="primary">sctC</name>
    <name evidence="8" type="ORF">HLB44_20705</name>
</gene>
<feature type="chain" id="PRO_5044904968" description="Type 3 secretion system secretin" evidence="3">
    <location>
        <begin position="23"/>
        <end position="568"/>
    </location>
</feature>
<feature type="domain" description="Type II/III secretion system secretin-like" evidence="6">
    <location>
        <begin position="396"/>
        <end position="552"/>
    </location>
</feature>
<organism evidence="8 9">
    <name type="scientific">Pseudaquabacterium terrae</name>
    <dbReference type="NCBI Taxonomy" id="2732868"/>
    <lineage>
        <taxon>Bacteria</taxon>
        <taxon>Pseudomonadati</taxon>
        <taxon>Pseudomonadota</taxon>
        <taxon>Betaproteobacteria</taxon>
        <taxon>Burkholderiales</taxon>
        <taxon>Sphaerotilaceae</taxon>
        <taxon>Pseudaquabacterium</taxon>
    </lineage>
</organism>
<feature type="region of interest" description="Disordered" evidence="5">
    <location>
        <begin position="347"/>
        <end position="368"/>
    </location>
</feature>
<proteinExistence type="inferred from homology"/>
<dbReference type="EMBL" id="JABRWJ010000006">
    <property type="protein sequence ID" value="NRF69425.1"/>
    <property type="molecule type" value="Genomic_DNA"/>
</dbReference>
<dbReference type="RefSeq" id="WP_173126270.1">
    <property type="nucleotide sequence ID" value="NZ_JABRWJ010000006.1"/>
</dbReference>
<evidence type="ECO:0000313" key="9">
    <source>
        <dbReference type="Proteomes" id="UP000737171"/>
    </source>
</evidence>
<dbReference type="Proteomes" id="UP000737171">
    <property type="component" value="Unassembled WGS sequence"/>
</dbReference>
<protein>
    <recommendedName>
        <fullName evidence="3">Type 3 secretion system secretin</fullName>
        <shortName evidence="3">T3SS secretin</shortName>
    </recommendedName>
</protein>
<dbReference type="Pfam" id="PF00263">
    <property type="entry name" value="Secretin"/>
    <property type="match status" value="1"/>
</dbReference>
<comment type="subunit">
    <text evidence="3">The core secretion machinery of the T3SS is composed of approximately 20 different proteins, including cytoplasmic components, a base, an export apparatus and a needle. This subunit is part of the base, which anchors the injectisome in the bacterial cell envelope. Forms a stable homooligomeric complex.</text>
</comment>
<evidence type="ECO:0000259" key="6">
    <source>
        <dbReference type="Pfam" id="PF00263"/>
    </source>
</evidence>
<evidence type="ECO:0000256" key="2">
    <source>
        <dbReference type="ARBA" id="ARBA00022729"/>
    </source>
</evidence>
<accession>A0ABX2ELC2</accession>
<evidence type="ECO:0000313" key="8">
    <source>
        <dbReference type="EMBL" id="NRF69425.1"/>
    </source>
</evidence>
<keyword evidence="3" id="KW-0998">Cell outer membrane</keyword>
<dbReference type="PRINTS" id="PR01337">
    <property type="entry name" value="TYPE3OMGPROT"/>
</dbReference>
<dbReference type="InterPro" id="IPR005644">
    <property type="entry name" value="NolW-like"/>
</dbReference>
<evidence type="ECO:0000256" key="4">
    <source>
        <dbReference type="RuleBase" id="RU004004"/>
    </source>
</evidence>